<feature type="coiled-coil region" evidence="1">
    <location>
        <begin position="8"/>
        <end position="78"/>
    </location>
</feature>
<dbReference type="EMBL" id="JADBJN010000004">
    <property type="protein sequence ID" value="KAG5668235.1"/>
    <property type="molecule type" value="Genomic_DNA"/>
</dbReference>
<name>A0A9J6BFH2_POLVA</name>
<protein>
    <submittedName>
        <fullName evidence="2">Uncharacterized protein</fullName>
    </submittedName>
</protein>
<evidence type="ECO:0000313" key="3">
    <source>
        <dbReference type="Proteomes" id="UP001107558"/>
    </source>
</evidence>
<keyword evidence="1" id="KW-0175">Coiled coil</keyword>
<sequence>MSNNKGIIEKAKDAINDVKETAKEKVKNAKNSFGEFAEEIGAAKNAAKEIREFGQETFKQSSEELREAERKERHKKAKEIAEREEKVKFENSTEVGFESINGINNYYKFINTQRVIFEVFRPAQIFPMVFSSLKRVIK</sequence>
<proteinExistence type="predicted"/>
<evidence type="ECO:0000256" key="1">
    <source>
        <dbReference type="SAM" id="Coils"/>
    </source>
</evidence>
<dbReference type="AlphaFoldDB" id="A0A9J6BFH2"/>
<keyword evidence="3" id="KW-1185">Reference proteome</keyword>
<evidence type="ECO:0000313" key="2">
    <source>
        <dbReference type="EMBL" id="KAG5668235.1"/>
    </source>
</evidence>
<accession>A0A9J6BFH2</accession>
<gene>
    <name evidence="2" type="ORF">PVAND_016182</name>
</gene>
<comment type="caution">
    <text evidence="2">The sequence shown here is derived from an EMBL/GenBank/DDBJ whole genome shotgun (WGS) entry which is preliminary data.</text>
</comment>
<dbReference type="Proteomes" id="UP001107558">
    <property type="component" value="Chromosome 4"/>
</dbReference>
<organism evidence="2 3">
    <name type="scientific">Polypedilum vanderplanki</name>
    <name type="common">Sleeping chironomid midge</name>
    <dbReference type="NCBI Taxonomy" id="319348"/>
    <lineage>
        <taxon>Eukaryota</taxon>
        <taxon>Metazoa</taxon>
        <taxon>Ecdysozoa</taxon>
        <taxon>Arthropoda</taxon>
        <taxon>Hexapoda</taxon>
        <taxon>Insecta</taxon>
        <taxon>Pterygota</taxon>
        <taxon>Neoptera</taxon>
        <taxon>Endopterygota</taxon>
        <taxon>Diptera</taxon>
        <taxon>Nematocera</taxon>
        <taxon>Chironomoidea</taxon>
        <taxon>Chironomidae</taxon>
        <taxon>Chironominae</taxon>
        <taxon>Polypedilum</taxon>
        <taxon>Polypedilum</taxon>
    </lineage>
</organism>
<reference evidence="2" key="1">
    <citation type="submission" date="2021-03" db="EMBL/GenBank/DDBJ databases">
        <title>Chromosome level genome of the anhydrobiotic midge Polypedilum vanderplanki.</title>
        <authorList>
            <person name="Yoshida Y."/>
            <person name="Kikawada T."/>
            <person name="Gusev O."/>
        </authorList>
    </citation>
    <scope>NUCLEOTIDE SEQUENCE</scope>
    <source>
        <strain evidence="2">NIAS01</strain>
        <tissue evidence="2">Whole body or cell culture</tissue>
    </source>
</reference>